<comment type="subcellular location">
    <subcellularLocation>
        <location evidence="1">Cytoplasm</location>
        <location evidence="1">Cytoskeleton</location>
    </subcellularLocation>
</comment>
<proteinExistence type="inferred from homology"/>
<dbReference type="PRINTS" id="PR00392">
    <property type="entry name" value="PROFILIN"/>
</dbReference>
<dbReference type="PANTHER" id="PTHR11604">
    <property type="entry name" value="PROFILIN"/>
    <property type="match status" value="1"/>
</dbReference>
<evidence type="ECO:0000256" key="3">
    <source>
        <dbReference type="ARBA" id="ARBA00022490"/>
    </source>
</evidence>
<evidence type="ECO:0000313" key="6">
    <source>
        <dbReference type="EMBL" id="GGJ70970.1"/>
    </source>
</evidence>
<evidence type="ECO:0000256" key="2">
    <source>
        <dbReference type="ARBA" id="ARBA00010058"/>
    </source>
</evidence>
<dbReference type="InterPro" id="IPR027310">
    <property type="entry name" value="Profilin_CS"/>
</dbReference>
<comment type="similarity">
    <text evidence="2">Belongs to the profilin family.</text>
</comment>
<dbReference type="PROSITE" id="PS00414">
    <property type="entry name" value="PROFILIN"/>
    <property type="match status" value="1"/>
</dbReference>
<dbReference type="EMBL" id="BMMU01000064">
    <property type="protein sequence ID" value="GGJ70970.1"/>
    <property type="molecule type" value="Genomic_DNA"/>
</dbReference>
<evidence type="ECO:0000256" key="4">
    <source>
        <dbReference type="ARBA" id="ARBA00023203"/>
    </source>
</evidence>
<dbReference type="PANTHER" id="PTHR11604:SF0">
    <property type="entry name" value="PROFILIN"/>
    <property type="match status" value="1"/>
</dbReference>
<dbReference type="CDD" id="cd00148">
    <property type="entry name" value="PROF"/>
    <property type="match status" value="1"/>
</dbReference>
<gene>
    <name evidence="6" type="ORF">GCM10012282_79780</name>
</gene>
<keyword evidence="4" id="KW-0009">Actin-binding</keyword>
<keyword evidence="5" id="KW-0206">Cytoskeleton</keyword>
<organism evidence="6 7">
    <name type="scientific">Streptomyces lacrimifluminis</name>
    <dbReference type="NCBI Taxonomy" id="1500077"/>
    <lineage>
        <taxon>Bacteria</taxon>
        <taxon>Bacillati</taxon>
        <taxon>Actinomycetota</taxon>
        <taxon>Actinomycetes</taxon>
        <taxon>Kitasatosporales</taxon>
        <taxon>Streptomycetaceae</taxon>
        <taxon>Streptomyces</taxon>
    </lineage>
</organism>
<keyword evidence="7" id="KW-1185">Reference proteome</keyword>
<dbReference type="InterPro" id="IPR036140">
    <property type="entry name" value="PFN_sf"/>
</dbReference>
<accession>A0A917PCM4</accession>
<dbReference type="GO" id="GO:0005856">
    <property type="term" value="C:cytoskeleton"/>
    <property type="evidence" value="ECO:0007669"/>
    <property type="project" value="UniProtKB-SubCell"/>
</dbReference>
<comment type="caution">
    <text evidence="6">The sequence shown here is derived from an EMBL/GenBank/DDBJ whole genome shotgun (WGS) entry which is preliminary data.</text>
</comment>
<dbReference type="RefSeq" id="WP_189152282.1">
    <property type="nucleotide sequence ID" value="NZ_BAABER010000063.1"/>
</dbReference>
<dbReference type="PRINTS" id="PR01640">
    <property type="entry name" value="PROFILINPLNT"/>
</dbReference>
<evidence type="ECO:0000313" key="7">
    <source>
        <dbReference type="Proteomes" id="UP000625682"/>
    </source>
</evidence>
<keyword evidence="3" id="KW-0963">Cytoplasm</keyword>
<evidence type="ECO:0008006" key="8">
    <source>
        <dbReference type="Google" id="ProtNLM"/>
    </source>
</evidence>
<dbReference type="Proteomes" id="UP000625682">
    <property type="component" value="Unassembled WGS sequence"/>
</dbReference>
<dbReference type="InterPro" id="IPR048278">
    <property type="entry name" value="PFN"/>
</dbReference>
<sequence length="127" mass="13569">MSGWQSYVDEQLVGTGQLRQAAIIGLDGLTRAQSPGWQLRASEGAKIVALFNTPDQVFDMGIVVNGVKYKGTKGDDHSIHGTKGTTGVALAKTKQTILIGYYDAHQAPDSAANVVQKLADYLTENGY</sequence>
<dbReference type="GO" id="GO:0005938">
    <property type="term" value="C:cell cortex"/>
    <property type="evidence" value="ECO:0007669"/>
    <property type="project" value="TreeGrafter"/>
</dbReference>
<dbReference type="Pfam" id="PF00235">
    <property type="entry name" value="Profilin"/>
    <property type="match status" value="1"/>
</dbReference>
<reference evidence="6" key="2">
    <citation type="submission" date="2020-09" db="EMBL/GenBank/DDBJ databases">
        <authorList>
            <person name="Sun Q."/>
            <person name="Zhou Y."/>
        </authorList>
    </citation>
    <scope>NUCLEOTIDE SEQUENCE</scope>
    <source>
        <strain evidence="6">CGMCC 4.7272</strain>
    </source>
</reference>
<dbReference type="Gene3D" id="3.30.450.30">
    <property type="entry name" value="Dynein light chain 2a, cytoplasmic"/>
    <property type="match status" value="1"/>
</dbReference>
<dbReference type="AlphaFoldDB" id="A0A917PCM4"/>
<evidence type="ECO:0000256" key="5">
    <source>
        <dbReference type="ARBA" id="ARBA00023212"/>
    </source>
</evidence>
<name>A0A917PCM4_9ACTN</name>
<dbReference type="GO" id="GO:0003785">
    <property type="term" value="F:actin monomer binding"/>
    <property type="evidence" value="ECO:0007669"/>
    <property type="project" value="TreeGrafter"/>
</dbReference>
<reference evidence="6" key="1">
    <citation type="journal article" date="2014" name="Int. J. Syst. Evol. Microbiol.">
        <title>Complete genome sequence of Corynebacterium casei LMG S-19264T (=DSM 44701T), isolated from a smear-ripened cheese.</title>
        <authorList>
            <consortium name="US DOE Joint Genome Institute (JGI-PGF)"/>
            <person name="Walter F."/>
            <person name="Albersmeier A."/>
            <person name="Kalinowski J."/>
            <person name="Ruckert C."/>
        </authorList>
    </citation>
    <scope>NUCLEOTIDE SEQUENCE</scope>
    <source>
        <strain evidence="6">CGMCC 4.7272</strain>
    </source>
</reference>
<protein>
    <recommendedName>
        <fullName evidence="8">Profilin</fullName>
    </recommendedName>
</protein>
<dbReference type="SUPFAM" id="SSF55770">
    <property type="entry name" value="Profilin (actin-binding protein)"/>
    <property type="match status" value="1"/>
</dbReference>
<dbReference type="SMART" id="SM00392">
    <property type="entry name" value="PROF"/>
    <property type="match status" value="1"/>
</dbReference>
<evidence type="ECO:0000256" key="1">
    <source>
        <dbReference type="ARBA" id="ARBA00004245"/>
    </source>
</evidence>
<dbReference type="InterPro" id="IPR005455">
    <property type="entry name" value="PFN_euk"/>
</dbReference>